<accession>A0A023GA19</accession>
<organism evidence="1">
    <name type="scientific">Amblyomma triste</name>
    <name type="common">Neotropical tick</name>
    <dbReference type="NCBI Taxonomy" id="251400"/>
    <lineage>
        <taxon>Eukaryota</taxon>
        <taxon>Metazoa</taxon>
        <taxon>Ecdysozoa</taxon>
        <taxon>Arthropoda</taxon>
        <taxon>Chelicerata</taxon>
        <taxon>Arachnida</taxon>
        <taxon>Acari</taxon>
        <taxon>Parasitiformes</taxon>
        <taxon>Ixodida</taxon>
        <taxon>Ixodoidea</taxon>
        <taxon>Ixodidae</taxon>
        <taxon>Amblyomminae</taxon>
        <taxon>Amblyomma</taxon>
    </lineage>
</organism>
<feature type="non-terminal residue" evidence="1">
    <location>
        <position position="1"/>
    </location>
</feature>
<dbReference type="EMBL" id="GBBM01005898">
    <property type="protein sequence ID" value="JAC29520.1"/>
    <property type="molecule type" value="mRNA"/>
</dbReference>
<evidence type="ECO:0000313" key="1">
    <source>
        <dbReference type="EMBL" id="JAC29520.1"/>
    </source>
</evidence>
<dbReference type="AlphaFoldDB" id="A0A023GA19"/>
<protein>
    <submittedName>
        <fullName evidence="1">Uncharacterized protein</fullName>
    </submittedName>
</protein>
<name>A0A023GA19_AMBTT</name>
<reference evidence="1" key="1">
    <citation type="submission" date="2014-03" db="EMBL/GenBank/DDBJ databases">
        <title>The sialotranscriptome of Amblyomma triste, Amblyomma parvum and Amblyomma cajennense ticks, uncovered by 454-based RNA-seq.</title>
        <authorList>
            <person name="Garcia G.R."/>
            <person name="Gardinassi L.G."/>
            <person name="Ribeiro J.M."/>
            <person name="Anatriello E."/>
            <person name="Ferreira B.R."/>
            <person name="Moreira H.N."/>
            <person name="Mafra C."/>
            <person name="Olegario M.M."/>
            <person name="Szabo P.J."/>
            <person name="Miranda-Santos I.K."/>
            <person name="Maruyama S.R."/>
        </authorList>
    </citation>
    <scope>NUCLEOTIDE SEQUENCE</scope>
    <source>
        <strain evidence="1">Mato Grasso do Sul</strain>
        <tissue evidence="1">Salivary glands</tissue>
    </source>
</reference>
<proteinExistence type="evidence at transcript level"/>
<sequence length="129" mass="15107">HSVACRSRINVLETNETLWLYWQNERNYFEVCNEKHCIIEKETCTHNVKTGLSETEYNYTQIMVLEETQVGTQYRGLFVNKTMDKSMIVTDVHGTEDPRLYTLQYTGDPDSNCIVFFISYLISRISFGV</sequence>